<keyword evidence="8" id="KW-0732">Signal</keyword>
<dbReference type="PROSITE" id="PS51383">
    <property type="entry name" value="YJEF_C_3"/>
    <property type="match status" value="1"/>
</dbReference>
<organism evidence="10 11">
    <name type="scientific">Euphydryas editha</name>
    <name type="common">Edith's checkerspot</name>
    <dbReference type="NCBI Taxonomy" id="104508"/>
    <lineage>
        <taxon>Eukaryota</taxon>
        <taxon>Metazoa</taxon>
        <taxon>Ecdysozoa</taxon>
        <taxon>Arthropoda</taxon>
        <taxon>Hexapoda</taxon>
        <taxon>Insecta</taxon>
        <taxon>Pterygota</taxon>
        <taxon>Neoptera</taxon>
        <taxon>Endopterygota</taxon>
        <taxon>Lepidoptera</taxon>
        <taxon>Glossata</taxon>
        <taxon>Ditrysia</taxon>
        <taxon>Papilionoidea</taxon>
        <taxon>Nymphalidae</taxon>
        <taxon>Nymphalinae</taxon>
        <taxon>Euphydryas</taxon>
    </lineage>
</organism>
<keyword evidence="4 7" id="KW-0520">NAD</keyword>
<sequence length="323" mass="35276">MIKVKYFLLILTLRFIEIQSLVLQECLDVDINNINKNILLTLTKASVPELEGKRKGEAGKIAIIGGSIEYTGAPYFAAISALKVGADLVFVITTDDAAPVIKSYSPDLIVIPYSSKNISSLLYGKDVVVLGPGLGRAPEGLNLAYDVINICNKLRKPLVIDADGLYAVYKNVSVLKNYPSPGAILTPNNAEVKRLKEAIPAGDNEWYNFWGEYVTILEKGETDKYHSNLRKFDWVINEGGSGRRAGGQGDILAGSLGAFLNWALKANLCENDQSVSLAQSVASFAAAKFTRSCNYKAFELYGRSMLASDMLNVIHSTFDNLYT</sequence>
<comment type="function">
    <text evidence="7">Catalyzes the dehydration of the S-form of NAD(P)HX at the expense of ATP, which is converted to ADP. Together with NAD(P)HX epimerase, which catalyzes the epimerization of the S- and R-forms, the enzyme allows the repair of both epimers of NAD(P)HX, a damaged form of NAD(P)H that is a result of enzymatic or heat-dependent hydration.</text>
</comment>
<dbReference type="AlphaFoldDB" id="A0AAU9TV06"/>
<evidence type="ECO:0000256" key="4">
    <source>
        <dbReference type="ARBA" id="ARBA00023027"/>
    </source>
</evidence>
<dbReference type="HAMAP" id="MF_01965">
    <property type="entry name" value="NADHX_dehydratase"/>
    <property type="match status" value="1"/>
</dbReference>
<dbReference type="SUPFAM" id="SSF53613">
    <property type="entry name" value="Ribokinase-like"/>
    <property type="match status" value="1"/>
</dbReference>
<comment type="cofactor">
    <cofactor evidence="7">
        <name>Mg(2+)</name>
        <dbReference type="ChEBI" id="CHEBI:18420"/>
    </cofactor>
</comment>
<dbReference type="EMBL" id="CAKOGL010000008">
    <property type="protein sequence ID" value="CAH2089332.1"/>
    <property type="molecule type" value="Genomic_DNA"/>
</dbReference>
<dbReference type="GO" id="GO:0047453">
    <property type="term" value="F:ATP-dependent NAD(P)H-hydrate dehydratase activity"/>
    <property type="evidence" value="ECO:0007669"/>
    <property type="project" value="UniProtKB-UniRule"/>
</dbReference>
<reference evidence="10" key="1">
    <citation type="submission" date="2022-03" db="EMBL/GenBank/DDBJ databases">
        <authorList>
            <person name="Tunstrom K."/>
        </authorList>
    </citation>
    <scope>NUCLEOTIDE SEQUENCE</scope>
</reference>
<dbReference type="PANTHER" id="PTHR12592:SF0">
    <property type="entry name" value="ATP-DEPENDENT (S)-NAD(P)H-HYDRATE DEHYDRATASE"/>
    <property type="match status" value="1"/>
</dbReference>
<dbReference type="GO" id="GO:0046496">
    <property type="term" value="P:nicotinamide nucleotide metabolic process"/>
    <property type="evidence" value="ECO:0007669"/>
    <property type="project" value="UniProtKB-UniRule"/>
</dbReference>
<proteinExistence type="inferred from homology"/>
<dbReference type="Gene3D" id="3.40.1190.20">
    <property type="match status" value="1"/>
</dbReference>
<protein>
    <recommendedName>
        <fullName evidence="7">ATP-dependent (S)-NAD(P)H-hydrate dehydratase</fullName>
        <ecNumber evidence="7">4.2.1.93</ecNumber>
    </recommendedName>
    <alternativeName>
        <fullName evidence="7">ATP-dependent NAD(P)HX dehydratase</fullName>
    </alternativeName>
</protein>
<dbReference type="CDD" id="cd01171">
    <property type="entry name" value="YXKO-related"/>
    <property type="match status" value="1"/>
</dbReference>
<evidence type="ECO:0000256" key="3">
    <source>
        <dbReference type="ARBA" id="ARBA00022857"/>
    </source>
</evidence>
<comment type="catalytic activity">
    <reaction evidence="6 7">
        <text>(6S)-NADPHX + ATP = ADP + phosphate + NADPH + H(+)</text>
        <dbReference type="Rhea" id="RHEA:32231"/>
        <dbReference type="ChEBI" id="CHEBI:15378"/>
        <dbReference type="ChEBI" id="CHEBI:30616"/>
        <dbReference type="ChEBI" id="CHEBI:43474"/>
        <dbReference type="ChEBI" id="CHEBI:57783"/>
        <dbReference type="ChEBI" id="CHEBI:64076"/>
        <dbReference type="ChEBI" id="CHEBI:456216"/>
        <dbReference type="EC" id="4.2.1.93"/>
    </reaction>
</comment>
<feature type="binding site" evidence="7">
    <location>
        <position position="133"/>
    </location>
    <ligand>
        <name>(6S)-NADPHX</name>
        <dbReference type="ChEBI" id="CHEBI:64076"/>
    </ligand>
</feature>
<feature type="binding site" evidence="7">
    <location>
        <begin position="188"/>
        <end position="194"/>
    </location>
    <ligand>
        <name>(6S)-NADPHX</name>
        <dbReference type="ChEBI" id="CHEBI:64076"/>
    </ligand>
</feature>
<dbReference type="EC" id="4.2.1.93" evidence="7"/>
<dbReference type="GO" id="GO:0110051">
    <property type="term" value="P:metabolite repair"/>
    <property type="evidence" value="ECO:0007669"/>
    <property type="project" value="TreeGrafter"/>
</dbReference>
<dbReference type="PANTHER" id="PTHR12592">
    <property type="entry name" value="ATP-DEPENDENT (S)-NAD(P)H-HYDRATE DEHYDRATASE FAMILY MEMBER"/>
    <property type="match status" value="1"/>
</dbReference>
<gene>
    <name evidence="10" type="ORF">EEDITHA_LOCUS5396</name>
</gene>
<feature type="domain" description="YjeF C-terminal" evidence="9">
    <location>
        <begin position="38"/>
        <end position="321"/>
    </location>
</feature>
<keyword evidence="7" id="KW-0597">Phosphoprotein</keyword>
<dbReference type="GO" id="GO:0005524">
    <property type="term" value="F:ATP binding"/>
    <property type="evidence" value="ECO:0007669"/>
    <property type="project" value="UniProtKB-KW"/>
</dbReference>
<evidence type="ECO:0000256" key="1">
    <source>
        <dbReference type="ARBA" id="ARBA00022741"/>
    </source>
</evidence>
<dbReference type="InterPro" id="IPR000631">
    <property type="entry name" value="CARKD"/>
</dbReference>
<dbReference type="Pfam" id="PF01256">
    <property type="entry name" value="Carb_kinase"/>
    <property type="match status" value="1"/>
</dbReference>
<keyword evidence="3" id="KW-0521">NADP</keyword>
<feature type="binding site" evidence="7">
    <location>
        <position position="250"/>
    </location>
    <ligand>
        <name>(6S)-NADPHX</name>
        <dbReference type="ChEBI" id="CHEBI:64076"/>
    </ligand>
</feature>
<evidence type="ECO:0000313" key="10">
    <source>
        <dbReference type="EMBL" id="CAH2089332.1"/>
    </source>
</evidence>
<keyword evidence="1 7" id="KW-0547">Nucleotide-binding</keyword>
<comment type="caution">
    <text evidence="7">Lacks conserved residue(s) required for the propagation of feature annotation.</text>
</comment>
<dbReference type="Proteomes" id="UP001153954">
    <property type="component" value="Unassembled WGS sequence"/>
</dbReference>
<keyword evidence="2 7" id="KW-0067">ATP-binding</keyword>
<evidence type="ECO:0000256" key="8">
    <source>
        <dbReference type="SAM" id="SignalP"/>
    </source>
</evidence>
<comment type="similarity">
    <text evidence="7">Belongs to the NnrD/CARKD family.</text>
</comment>
<comment type="catalytic activity">
    <reaction evidence="7">
        <text>(6S)-NADHX + ATP = ADP + phosphate + NADH + H(+)</text>
        <dbReference type="Rhea" id="RHEA:19017"/>
        <dbReference type="ChEBI" id="CHEBI:15378"/>
        <dbReference type="ChEBI" id="CHEBI:30616"/>
        <dbReference type="ChEBI" id="CHEBI:43474"/>
        <dbReference type="ChEBI" id="CHEBI:57945"/>
        <dbReference type="ChEBI" id="CHEBI:64074"/>
        <dbReference type="ChEBI" id="CHEBI:456216"/>
        <dbReference type="EC" id="4.2.1.93"/>
    </reaction>
</comment>
<feature type="chain" id="PRO_5043796108" description="ATP-dependent (S)-NAD(P)H-hydrate dehydratase" evidence="8">
    <location>
        <begin position="21"/>
        <end position="323"/>
    </location>
</feature>
<evidence type="ECO:0000259" key="9">
    <source>
        <dbReference type="PROSITE" id="PS51383"/>
    </source>
</evidence>
<evidence type="ECO:0000313" key="11">
    <source>
        <dbReference type="Proteomes" id="UP001153954"/>
    </source>
</evidence>
<evidence type="ECO:0000256" key="6">
    <source>
        <dbReference type="ARBA" id="ARBA00047472"/>
    </source>
</evidence>
<dbReference type="NCBIfam" id="TIGR00196">
    <property type="entry name" value="yjeF_cterm"/>
    <property type="match status" value="1"/>
</dbReference>
<keyword evidence="11" id="KW-1185">Reference proteome</keyword>
<feature type="binding site" evidence="7">
    <location>
        <begin position="240"/>
        <end position="249"/>
    </location>
    <ligand>
        <name>ATP</name>
        <dbReference type="ChEBI" id="CHEBI:30616"/>
    </ligand>
</feature>
<feature type="signal peptide" evidence="8">
    <location>
        <begin position="1"/>
        <end position="20"/>
    </location>
</feature>
<evidence type="ECO:0000256" key="2">
    <source>
        <dbReference type="ARBA" id="ARBA00022840"/>
    </source>
</evidence>
<evidence type="ECO:0000256" key="7">
    <source>
        <dbReference type="HAMAP-Rule" id="MF_03157"/>
    </source>
</evidence>
<evidence type="ECO:0000256" key="5">
    <source>
        <dbReference type="ARBA" id="ARBA00023239"/>
    </source>
</evidence>
<accession>A0AAU9TV06</accession>
<name>A0AAU9TV06_EUPED</name>
<keyword evidence="5 7" id="KW-0456">Lyase</keyword>
<comment type="caution">
    <text evidence="10">The sequence shown here is derived from an EMBL/GenBank/DDBJ whole genome shotgun (WGS) entry which is preliminary data.</text>
</comment>
<dbReference type="InterPro" id="IPR029056">
    <property type="entry name" value="Ribokinase-like"/>
</dbReference>